<evidence type="ECO:0000313" key="2">
    <source>
        <dbReference type="RefSeq" id="XP_025422889.1"/>
    </source>
</evidence>
<dbReference type="RefSeq" id="XP_025422889.1">
    <property type="nucleotide sequence ID" value="XM_025567104.1"/>
</dbReference>
<dbReference type="Proteomes" id="UP000694846">
    <property type="component" value="Unplaced"/>
</dbReference>
<keyword evidence="1" id="KW-1185">Reference proteome</keyword>
<gene>
    <name evidence="2" type="primary">LOC112692426</name>
</gene>
<sequence length="92" mass="10643">MCTGIGVAYRSRGSSECDKKRSLTPFSPSSVIVRVSVCVRVAVAHETHEWPPRTSEYVKAHRRFFVQTMYDVNMLYRSLELCRQMHGRLGHR</sequence>
<organism evidence="1 2">
    <name type="scientific">Sipha flava</name>
    <name type="common">yellow sugarcane aphid</name>
    <dbReference type="NCBI Taxonomy" id="143950"/>
    <lineage>
        <taxon>Eukaryota</taxon>
        <taxon>Metazoa</taxon>
        <taxon>Ecdysozoa</taxon>
        <taxon>Arthropoda</taxon>
        <taxon>Hexapoda</taxon>
        <taxon>Insecta</taxon>
        <taxon>Pterygota</taxon>
        <taxon>Neoptera</taxon>
        <taxon>Paraneoptera</taxon>
        <taxon>Hemiptera</taxon>
        <taxon>Sternorrhyncha</taxon>
        <taxon>Aphidomorpha</taxon>
        <taxon>Aphidoidea</taxon>
        <taxon>Aphididae</taxon>
        <taxon>Sipha</taxon>
    </lineage>
</organism>
<dbReference type="GeneID" id="112692426"/>
<proteinExistence type="predicted"/>
<evidence type="ECO:0000313" key="1">
    <source>
        <dbReference type="Proteomes" id="UP000694846"/>
    </source>
</evidence>
<accession>A0A8B8GI26</accession>
<protein>
    <submittedName>
        <fullName evidence="2">Uncharacterized protein LOC112692426 isoform X2</fullName>
    </submittedName>
</protein>
<dbReference type="AlphaFoldDB" id="A0A8B8GI26"/>
<reference evidence="2" key="1">
    <citation type="submission" date="2025-08" db="UniProtKB">
        <authorList>
            <consortium name="RefSeq"/>
        </authorList>
    </citation>
    <scope>IDENTIFICATION</scope>
    <source>
        <tissue evidence="2">Whole body</tissue>
    </source>
</reference>
<name>A0A8B8GI26_9HEMI</name>